<evidence type="ECO:0000313" key="2">
    <source>
        <dbReference type="Proteomes" id="UP000002612"/>
    </source>
</evidence>
<geneLocation type="plasmid" evidence="1 2">
    <name>pE33L466</name>
</geneLocation>
<accession>Q4V1V1</accession>
<sequence>MLLFCCVIRILFVTGKMTRDNESSGNLSSARSVCRKMELQRIYPISQGIFTYLKGSNCVLTKVEIICITCYKRRVFPSTEVLKENMEILKSLYVFGWTKRKDSMIVF</sequence>
<protein>
    <submittedName>
        <fullName evidence="1">Uncharacterized protein</fullName>
    </submittedName>
</protein>
<proteinExistence type="predicted"/>
<reference evidence="2" key="1">
    <citation type="journal article" date="2006" name="J. Bacteriol.">
        <title>Pathogenomic sequence analysis of Bacillus cereus and Bacillus thuringiensis isolates closely related to Bacillus anthracis.</title>
        <authorList>
            <person name="Han C.S."/>
            <person name="Xie G."/>
            <person name="Challacombe J.F."/>
            <person name="Altherr M.R."/>
            <person name="Bhotika S.S."/>
            <person name="Brown N."/>
            <person name="Bruce D."/>
            <person name="Campbell C.S."/>
            <person name="Campbell M.L."/>
            <person name="Chen J."/>
            <person name="Chertkov O."/>
            <person name="Cleland C."/>
            <person name="Dimitrijevic M."/>
            <person name="Doggett N.A."/>
            <person name="Fawcett J.J."/>
            <person name="Glavina T."/>
            <person name="Goodwin L.A."/>
            <person name="Green L.D."/>
            <person name="Hill K.K."/>
            <person name="Hitchcock P."/>
            <person name="Jackson P.J."/>
            <person name="Keim P."/>
            <person name="Kewalramani A.R."/>
            <person name="Longmire J."/>
            <person name="Lucas S."/>
            <person name="Malfatti S."/>
            <person name="McMurry K."/>
            <person name="Meincke L.J."/>
            <person name="Misra M."/>
            <person name="Moseman B.L."/>
            <person name="Mundt M."/>
            <person name="Munk A.C."/>
            <person name="Okinaka R.T."/>
            <person name="Parson-Quintana B."/>
            <person name="Reilly L.P."/>
            <person name="Richardson P."/>
            <person name="Robinson D.L."/>
            <person name="Rubin E."/>
            <person name="Saunders E."/>
            <person name="Tapia R."/>
            <person name="Tesmer J.G."/>
            <person name="Thayer N."/>
            <person name="Thompson L.S."/>
            <person name="Tice H."/>
            <person name="Ticknor L.O."/>
            <person name="Wills P.L."/>
            <person name="Brettin T.S."/>
            <person name="Gilna P."/>
        </authorList>
    </citation>
    <scope>NUCLEOTIDE SEQUENCE [LARGE SCALE GENOMIC DNA]</scope>
    <source>
        <strain evidence="2">ZK / E33L</strain>
        <plasmid evidence="2">pE33L466</plasmid>
    </source>
</reference>
<evidence type="ECO:0000313" key="1">
    <source>
        <dbReference type="EMBL" id="AAY60306.1"/>
    </source>
</evidence>
<name>Q4V1V1_BACCZ</name>
<keyword evidence="1" id="KW-0614">Plasmid</keyword>
<dbReference type="KEGG" id="bcz:pE33L466_0146"/>
<organism evidence="1 2">
    <name type="scientific">Bacillus cereus (strain ZK / E33L)</name>
    <dbReference type="NCBI Taxonomy" id="288681"/>
    <lineage>
        <taxon>Bacteria</taxon>
        <taxon>Bacillati</taxon>
        <taxon>Bacillota</taxon>
        <taxon>Bacilli</taxon>
        <taxon>Bacillales</taxon>
        <taxon>Bacillaceae</taxon>
        <taxon>Bacillus</taxon>
        <taxon>Bacillus cereus group</taxon>
    </lineage>
</organism>
<dbReference type="AlphaFoldDB" id="Q4V1V1"/>
<dbReference type="EMBL" id="CP000040">
    <property type="protein sequence ID" value="AAY60306.1"/>
    <property type="molecule type" value="Genomic_DNA"/>
</dbReference>
<dbReference type="Proteomes" id="UP000002612">
    <property type="component" value="Plasmid pE33L466"/>
</dbReference>
<gene>
    <name evidence="1" type="ordered locus">pE33L466_0146</name>
</gene>